<dbReference type="InterPro" id="IPR015424">
    <property type="entry name" value="PyrdxlP-dep_Trfase"/>
</dbReference>
<dbReference type="InterPro" id="IPR015421">
    <property type="entry name" value="PyrdxlP-dep_Trfase_major"/>
</dbReference>
<dbReference type="Gene3D" id="3.40.640.10">
    <property type="entry name" value="Type I PLP-dependent aspartate aminotransferase-like (Major domain)"/>
    <property type="match status" value="1"/>
</dbReference>
<dbReference type="SUPFAM" id="SSF53383">
    <property type="entry name" value="PLP-dependent transferases"/>
    <property type="match status" value="1"/>
</dbReference>
<protein>
    <recommendedName>
        <fullName evidence="2">Erythromycin biosynthesis sensory transduction protein eryC1</fullName>
    </recommendedName>
</protein>
<accession>X1HIU4</accession>
<organism evidence="1">
    <name type="scientific">marine sediment metagenome</name>
    <dbReference type="NCBI Taxonomy" id="412755"/>
    <lineage>
        <taxon>unclassified sequences</taxon>
        <taxon>metagenomes</taxon>
        <taxon>ecological metagenomes</taxon>
    </lineage>
</organism>
<dbReference type="Pfam" id="PF01041">
    <property type="entry name" value="DegT_DnrJ_EryC1"/>
    <property type="match status" value="1"/>
</dbReference>
<reference evidence="1" key="1">
    <citation type="journal article" date="2014" name="Front. Microbiol.">
        <title>High frequency of phylogenetically diverse reductive dehalogenase-homologous genes in deep subseafloor sedimentary metagenomes.</title>
        <authorList>
            <person name="Kawai M."/>
            <person name="Futagami T."/>
            <person name="Toyoda A."/>
            <person name="Takaki Y."/>
            <person name="Nishi S."/>
            <person name="Hori S."/>
            <person name="Arai W."/>
            <person name="Tsubouchi T."/>
            <person name="Morono Y."/>
            <person name="Uchiyama I."/>
            <person name="Ito T."/>
            <person name="Fujiyama A."/>
            <person name="Inagaki F."/>
            <person name="Takami H."/>
        </authorList>
    </citation>
    <scope>NUCLEOTIDE SEQUENCE</scope>
    <source>
        <strain evidence="1">Expedition CK06-06</strain>
    </source>
</reference>
<dbReference type="EMBL" id="BARU01018207">
    <property type="protein sequence ID" value="GAH53759.1"/>
    <property type="molecule type" value="Genomic_DNA"/>
</dbReference>
<evidence type="ECO:0008006" key="2">
    <source>
        <dbReference type="Google" id="ProtNLM"/>
    </source>
</evidence>
<dbReference type="AlphaFoldDB" id="X1HIU4"/>
<proteinExistence type="predicted"/>
<evidence type="ECO:0000313" key="1">
    <source>
        <dbReference type="EMBL" id="GAH53759.1"/>
    </source>
</evidence>
<feature type="non-terminal residue" evidence="1">
    <location>
        <position position="73"/>
    </location>
</feature>
<sequence length="73" mass="8119">MNYKVPFVDYPLHYHRLEGEVGAAIKEVLNGGDLIMRRQLKEFEDNIASFVGVDYAVGLNSGTDALYLSLLTA</sequence>
<dbReference type="InterPro" id="IPR000653">
    <property type="entry name" value="DegT/StrS_aminotransferase"/>
</dbReference>
<comment type="caution">
    <text evidence="1">The sequence shown here is derived from an EMBL/GenBank/DDBJ whole genome shotgun (WGS) entry which is preliminary data.</text>
</comment>
<name>X1HIU4_9ZZZZ</name>
<gene>
    <name evidence="1" type="ORF">S03H2_30115</name>
</gene>